<evidence type="ECO:0008006" key="4">
    <source>
        <dbReference type="Google" id="ProtNLM"/>
    </source>
</evidence>
<dbReference type="SUPFAM" id="SSF55608">
    <property type="entry name" value="Homing endonucleases"/>
    <property type="match status" value="2"/>
</dbReference>
<evidence type="ECO:0000256" key="1">
    <source>
        <dbReference type="SAM" id="MobiDB-lite"/>
    </source>
</evidence>
<sequence>MLKSFQSRLVWPPVTTFQAFGQTYALPFRGTVSNCERLPLPLLRYLAGFLDGDGCVSAVGQSCSLSASQSASGAEVLYLLATTLGGTVYVHARGHGLGQPSLQWIIRGHAAQKAACQLAPESVVKHQQLILAASWPSEDRLRLDAKQRLASLNSLSQYDTSHVSCSWAYIAGFFDAEGCIRACHDRVSVRMSLVQKNKDVLGWIDRFWRADLGLSSSWVVHKKSSVTEITVNRHSNTHLLMRRLLDNGLLLKQQQAFLGLSLRDVYYPDFRETMSSLSGNQARYQRLAEDGCIRATAIIAIRKRIRRCEALGRHEEVARLQQQLREMQQQHRVVAIFVTSPEEADEAAANKEGPLQGPVGLSDSLTGQGRVGA</sequence>
<comment type="caution">
    <text evidence="2">The sequence shown here is derived from an EMBL/GenBank/DDBJ whole genome shotgun (WGS) entry which is preliminary data.</text>
</comment>
<dbReference type="OrthoDB" id="428008at2759"/>
<keyword evidence="3" id="KW-1185">Reference proteome</keyword>
<gene>
    <name evidence="2" type="ORF">SNAT2548_LOCUS7695</name>
</gene>
<dbReference type="InterPro" id="IPR027434">
    <property type="entry name" value="Homing_endonucl"/>
</dbReference>
<dbReference type="EMBL" id="CAJNDS010000546">
    <property type="protein sequence ID" value="CAE7217085.1"/>
    <property type="molecule type" value="Genomic_DNA"/>
</dbReference>
<evidence type="ECO:0000313" key="3">
    <source>
        <dbReference type="Proteomes" id="UP000604046"/>
    </source>
</evidence>
<dbReference type="AlphaFoldDB" id="A0A812JUC5"/>
<reference evidence="2" key="1">
    <citation type="submission" date="2021-02" db="EMBL/GenBank/DDBJ databases">
        <authorList>
            <person name="Dougan E. K."/>
            <person name="Rhodes N."/>
            <person name="Thang M."/>
            <person name="Chan C."/>
        </authorList>
    </citation>
    <scope>NUCLEOTIDE SEQUENCE</scope>
</reference>
<protein>
    <recommendedName>
        <fullName evidence="4">LAGLIDADG endonuclease</fullName>
    </recommendedName>
</protein>
<accession>A0A812JUC5</accession>
<dbReference type="Proteomes" id="UP000604046">
    <property type="component" value="Unassembled WGS sequence"/>
</dbReference>
<dbReference type="Gene3D" id="3.10.28.10">
    <property type="entry name" value="Homing endonucleases"/>
    <property type="match status" value="2"/>
</dbReference>
<feature type="region of interest" description="Disordered" evidence="1">
    <location>
        <begin position="346"/>
        <end position="373"/>
    </location>
</feature>
<evidence type="ECO:0000313" key="2">
    <source>
        <dbReference type="EMBL" id="CAE7217085.1"/>
    </source>
</evidence>
<organism evidence="2 3">
    <name type="scientific">Symbiodinium natans</name>
    <dbReference type="NCBI Taxonomy" id="878477"/>
    <lineage>
        <taxon>Eukaryota</taxon>
        <taxon>Sar</taxon>
        <taxon>Alveolata</taxon>
        <taxon>Dinophyceae</taxon>
        <taxon>Suessiales</taxon>
        <taxon>Symbiodiniaceae</taxon>
        <taxon>Symbiodinium</taxon>
    </lineage>
</organism>
<proteinExistence type="predicted"/>
<name>A0A812JUC5_9DINO</name>